<keyword evidence="2 8" id="KW-0863">Zinc-finger</keyword>
<evidence type="ECO:0000259" key="11">
    <source>
        <dbReference type="PROSITE" id="PS50884"/>
    </source>
</evidence>
<evidence type="ECO:0000256" key="5">
    <source>
        <dbReference type="ARBA" id="ARBA00023125"/>
    </source>
</evidence>
<gene>
    <name evidence="12" type="ORF">LSALG_LOCUS19432</name>
</gene>
<name>A0AA35YT49_LACSI</name>
<evidence type="ECO:0000256" key="9">
    <source>
        <dbReference type="RuleBase" id="RU369094"/>
    </source>
</evidence>
<evidence type="ECO:0000256" key="8">
    <source>
        <dbReference type="PROSITE-ProRule" id="PRU00071"/>
    </source>
</evidence>
<keyword evidence="13" id="KW-1185">Reference proteome</keyword>
<evidence type="ECO:0000256" key="6">
    <source>
        <dbReference type="ARBA" id="ARBA00023163"/>
    </source>
</evidence>
<evidence type="ECO:0000256" key="1">
    <source>
        <dbReference type="ARBA" id="ARBA00022723"/>
    </source>
</evidence>
<dbReference type="AlphaFoldDB" id="A0AA35YT49"/>
<feature type="domain" description="Dof-type" evidence="11">
    <location>
        <begin position="22"/>
        <end position="76"/>
    </location>
</feature>
<evidence type="ECO:0000256" key="3">
    <source>
        <dbReference type="ARBA" id="ARBA00022833"/>
    </source>
</evidence>
<dbReference type="Proteomes" id="UP001177003">
    <property type="component" value="Chromosome 4"/>
</dbReference>
<keyword evidence="7 8" id="KW-0539">Nucleus</keyword>
<dbReference type="PROSITE" id="PS01361">
    <property type="entry name" value="ZF_DOF_1"/>
    <property type="match status" value="1"/>
</dbReference>
<comment type="function">
    <text evidence="9">Transcription factor that binds specifically to a 5'-AA[AG]G-3' consensus core sequence.</text>
</comment>
<dbReference type="Pfam" id="PF02701">
    <property type="entry name" value="Zn_ribbon_Dof"/>
    <property type="match status" value="1"/>
</dbReference>
<dbReference type="PANTHER" id="PTHR31992:SF281">
    <property type="entry name" value="DOF ZINC FINGER PROTEIN"/>
    <property type="match status" value="1"/>
</dbReference>
<dbReference type="PROSITE" id="PS50884">
    <property type="entry name" value="ZF_DOF_2"/>
    <property type="match status" value="1"/>
</dbReference>
<evidence type="ECO:0000256" key="7">
    <source>
        <dbReference type="ARBA" id="ARBA00023242"/>
    </source>
</evidence>
<evidence type="ECO:0000256" key="4">
    <source>
        <dbReference type="ARBA" id="ARBA00023015"/>
    </source>
</evidence>
<sequence>MSQKESGRRPQQQVAPPSFPPPSCPRCYSDHTKFCYYNNYTVSQPRYYCKDCRRYWTHGGALRNIPTGGTSRKRGRIDTASSTSRFMLPPPTTAWELGAPDNSTGGFGSPSIGRGTFPPPITETMLSFNCGGGSNQTSFRFGPGGEFGGVNTALDAFNVGFGGGALPPAARSNPYGFRDSGFPRLQRQQHHQPPPSVWTAGHNMALNSTGTIHSNPINFLSIAPATTANVVSISEWSELNDIDYEGDPLQRYKPPSP</sequence>
<evidence type="ECO:0000256" key="2">
    <source>
        <dbReference type="ARBA" id="ARBA00022771"/>
    </source>
</evidence>
<dbReference type="GO" id="GO:0005634">
    <property type="term" value="C:nucleus"/>
    <property type="evidence" value="ECO:0007669"/>
    <property type="project" value="UniProtKB-SubCell"/>
</dbReference>
<comment type="subcellular location">
    <subcellularLocation>
        <location evidence="8 9">Nucleus</location>
    </subcellularLocation>
</comment>
<dbReference type="EMBL" id="OX465080">
    <property type="protein sequence ID" value="CAI9279646.1"/>
    <property type="molecule type" value="Genomic_DNA"/>
</dbReference>
<dbReference type="GO" id="GO:0003700">
    <property type="term" value="F:DNA-binding transcription factor activity"/>
    <property type="evidence" value="ECO:0007669"/>
    <property type="project" value="UniProtKB-UniRule"/>
</dbReference>
<keyword evidence="5 8" id="KW-0238">DNA-binding</keyword>
<evidence type="ECO:0000313" key="13">
    <source>
        <dbReference type="Proteomes" id="UP001177003"/>
    </source>
</evidence>
<dbReference type="PANTHER" id="PTHR31992">
    <property type="entry name" value="DOF ZINC FINGER PROTEIN DOF1.4-RELATED"/>
    <property type="match status" value="1"/>
</dbReference>
<evidence type="ECO:0000313" key="12">
    <source>
        <dbReference type="EMBL" id="CAI9279646.1"/>
    </source>
</evidence>
<keyword evidence="6 9" id="KW-0804">Transcription</keyword>
<dbReference type="InterPro" id="IPR045174">
    <property type="entry name" value="Dof"/>
</dbReference>
<keyword evidence="3 9" id="KW-0862">Zinc</keyword>
<proteinExistence type="predicted"/>
<dbReference type="InterPro" id="IPR003851">
    <property type="entry name" value="Znf_Dof"/>
</dbReference>
<organism evidence="12 13">
    <name type="scientific">Lactuca saligna</name>
    <name type="common">Willowleaf lettuce</name>
    <dbReference type="NCBI Taxonomy" id="75948"/>
    <lineage>
        <taxon>Eukaryota</taxon>
        <taxon>Viridiplantae</taxon>
        <taxon>Streptophyta</taxon>
        <taxon>Embryophyta</taxon>
        <taxon>Tracheophyta</taxon>
        <taxon>Spermatophyta</taxon>
        <taxon>Magnoliopsida</taxon>
        <taxon>eudicotyledons</taxon>
        <taxon>Gunneridae</taxon>
        <taxon>Pentapetalae</taxon>
        <taxon>asterids</taxon>
        <taxon>campanulids</taxon>
        <taxon>Asterales</taxon>
        <taxon>Asteraceae</taxon>
        <taxon>Cichorioideae</taxon>
        <taxon>Cichorieae</taxon>
        <taxon>Lactucinae</taxon>
        <taxon>Lactuca</taxon>
    </lineage>
</organism>
<evidence type="ECO:0000256" key="10">
    <source>
        <dbReference type="SAM" id="MobiDB-lite"/>
    </source>
</evidence>
<dbReference type="GO" id="GO:0008270">
    <property type="term" value="F:zinc ion binding"/>
    <property type="evidence" value="ECO:0007669"/>
    <property type="project" value="UniProtKB-KW"/>
</dbReference>
<keyword evidence="1 9" id="KW-0479">Metal-binding</keyword>
<keyword evidence="4 9" id="KW-0805">Transcription regulation</keyword>
<dbReference type="GO" id="GO:0003677">
    <property type="term" value="F:DNA binding"/>
    <property type="evidence" value="ECO:0007669"/>
    <property type="project" value="UniProtKB-UniRule"/>
</dbReference>
<accession>A0AA35YT49</accession>
<protein>
    <recommendedName>
        <fullName evidence="9">Dof zinc finger protein</fullName>
    </recommendedName>
</protein>
<reference evidence="12" key="1">
    <citation type="submission" date="2023-04" db="EMBL/GenBank/DDBJ databases">
        <authorList>
            <person name="Vijverberg K."/>
            <person name="Xiong W."/>
            <person name="Schranz E."/>
        </authorList>
    </citation>
    <scope>NUCLEOTIDE SEQUENCE</scope>
</reference>
<feature type="region of interest" description="Disordered" evidence="10">
    <location>
        <begin position="1"/>
        <end position="22"/>
    </location>
</feature>